<accession>A0ACD5V7H4</accession>
<keyword evidence="2" id="KW-1185">Reference proteome</keyword>
<organism evidence="1 2">
    <name type="scientific">Avena sativa</name>
    <name type="common">Oat</name>
    <dbReference type="NCBI Taxonomy" id="4498"/>
    <lineage>
        <taxon>Eukaryota</taxon>
        <taxon>Viridiplantae</taxon>
        <taxon>Streptophyta</taxon>
        <taxon>Embryophyta</taxon>
        <taxon>Tracheophyta</taxon>
        <taxon>Spermatophyta</taxon>
        <taxon>Magnoliopsida</taxon>
        <taxon>Liliopsida</taxon>
        <taxon>Poales</taxon>
        <taxon>Poaceae</taxon>
        <taxon>BOP clade</taxon>
        <taxon>Pooideae</taxon>
        <taxon>Poodae</taxon>
        <taxon>Poeae</taxon>
        <taxon>Poeae Chloroplast Group 1 (Aveneae type)</taxon>
        <taxon>Aveninae</taxon>
        <taxon>Avena</taxon>
    </lineage>
</organism>
<proteinExistence type="predicted"/>
<name>A0ACD5V7H4_AVESA</name>
<evidence type="ECO:0000313" key="2">
    <source>
        <dbReference type="Proteomes" id="UP001732700"/>
    </source>
</evidence>
<sequence length="387" mass="41084">MASAGTNNNLHAGHAAGTGAEGADPAAEFRLVPLHRLAGTSVGFEQSGAAVSINVEASMLPNQPGAAAAWPVAFGTMALAGRLSVMEDTVSLHPSFCVWAHGEPMHFLAVFDGHGGPNVAALCREQMHAILAEELAIAAEQYLAHRDEDGAEERAWRAALSRSFARVDALAPAACACGRVGWCACPLSSRPRSPIVGSTAVVALLVRDRVIVANCGDSRAVLCRGARAVPLSMDHKPDRPDERARIEAVGGQVVFLDGPRVGGILAMSRAIGHEILKPEVICEPEIMITIRSDDDDFLILASDGLWDVILNKMACDVAMECKKYGSPTSFRVVGSGQADHNIDYGTLVRQQLEPRCYEAATLLGRLALNRQSSDNISVVVIDLKVRV</sequence>
<dbReference type="EnsemblPlants" id="AVESA.00010b.r2.2DG0387980.1">
    <property type="protein sequence ID" value="AVESA.00010b.r2.2DG0387980.1.CDS"/>
    <property type="gene ID" value="AVESA.00010b.r2.2DG0387980"/>
</dbReference>
<dbReference type="Proteomes" id="UP001732700">
    <property type="component" value="Chromosome 2D"/>
</dbReference>
<reference evidence="1" key="1">
    <citation type="submission" date="2021-05" db="EMBL/GenBank/DDBJ databases">
        <authorList>
            <person name="Scholz U."/>
            <person name="Mascher M."/>
            <person name="Fiebig A."/>
        </authorList>
    </citation>
    <scope>NUCLEOTIDE SEQUENCE [LARGE SCALE GENOMIC DNA]</scope>
</reference>
<protein>
    <submittedName>
        <fullName evidence="1">Uncharacterized protein</fullName>
    </submittedName>
</protein>
<reference evidence="1" key="2">
    <citation type="submission" date="2025-09" db="UniProtKB">
        <authorList>
            <consortium name="EnsemblPlants"/>
        </authorList>
    </citation>
    <scope>IDENTIFICATION</scope>
</reference>
<evidence type="ECO:0000313" key="1">
    <source>
        <dbReference type="EnsemblPlants" id="AVESA.00010b.r2.2DG0387980.1.CDS"/>
    </source>
</evidence>